<comment type="caution">
    <text evidence="1">The sequence shown here is derived from an EMBL/GenBank/DDBJ whole genome shotgun (WGS) entry which is preliminary data.</text>
</comment>
<evidence type="ECO:0000313" key="2">
    <source>
        <dbReference type="Proteomes" id="UP001165641"/>
    </source>
</evidence>
<dbReference type="InterPro" id="IPR036852">
    <property type="entry name" value="Peptidase_S8/S53_dom_sf"/>
</dbReference>
<proteinExistence type="predicted"/>
<keyword evidence="2" id="KW-1185">Reference proteome</keyword>
<gene>
    <name evidence="1" type="ORF">PAF17_01925</name>
</gene>
<dbReference type="Gene3D" id="3.40.50.200">
    <property type="entry name" value="Peptidase S8/S53 domain"/>
    <property type="match status" value="1"/>
</dbReference>
<dbReference type="SUPFAM" id="SSF52743">
    <property type="entry name" value="Subtilisin-like"/>
    <property type="match status" value="1"/>
</dbReference>
<evidence type="ECO:0000313" key="1">
    <source>
        <dbReference type="EMBL" id="MDB6176260.1"/>
    </source>
</evidence>
<reference evidence="1" key="1">
    <citation type="submission" date="2022-12" db="EMBL/GenBank/DDBJ databases">
        <title>Paracoccus onchidii sp. nov., isolated from a marine invertebrate from the South China Sea.</title>
        <authorList>
            <person name="Xu S."/>
            <person name="Liu Z."/>
            <person name="Xu Y."/>
        </authorList>
    </citation>
    <scope>NUCLEOTIDE SEQUENCE</scope>
    <source>
        <strain evidence="1">Z330</strain>
    </source>
</reference>
<organism evidence="1 2">
    <name type="scientific">Paracoccus onchidii</name>
    <dbReference type="NCBI Taxonomy" id="3017813"/>
    <lineage>
        <taxon>Bacteria</taxon>
        <taxon>Pseudomonadati</taxon>
        <taxon>Pseudomonadota</taxon>
        <taxon>Alphaproteobacteria</taxon>
        <taxon>Rhodobacterales</taxon>
        <taxon>Paracoccaceae</taxon>
        <taxon>Paracoccus</taxon>
    </lineage>
</organism>
<accession>A0ABT4ZA84</accession>
<dbReference type="EMBL" id="JAQBIE010000002">
    <property type="protein sequence ID" value="MDB6176260.1"/>
    <property type="molecule type" value="Genomic_DNA"/>
</dbReference>
<protein>
    <submittedName>
        <fullName evidence="1">Subtilisin</fullName>
    </submittedName>
</protein>
<dbReference type="Proteomes" id="UP001165641">
    <property type="component" value="Unassembled WGS sequence"/>
</dbReference>
<sequence length="227" mass="23780">MIRVGVIDSGGPLTDHANDGHGHVAFGPDGCQTTVTPDRLGHGTAVAGIIRRACPPVQIRHAQVFDERPVTSALRVAAALDWLQGLPEADRPHLVCLSLGLRADRAVLREACARLTANGMVLVAAHPAQGEACFPAAYPRVLAATGDARCGWDDLSMPRPDVIGAWCNSPEHGQVGMGGASIGAARIVGHLAVMMARQGTLAPVQAFRALADRCLILGPERRKLAHG</sequence>
<name>A0ABT4ZA84_9RHOB</name>
<dbReference type="RefSeq" id="WP_271887395.1">
    <property type="nucleotide sequence ID" value="NZ_JAQBIE010000002.1"/>
</dbReference>